<feature type="domain" description="S1 motif" evidence="7">
    <location>
        <begin position="140"/>
        <end position="221"/>
    </location>
</feature>
<evidence type="ECO:0000259" key="7">
    <source>
        <dbReference type="PROSITE" id="PS50126"/>
    </source>
</evidence>
<dbReference type="Pfam" id="PF03876">
    <property type="entry name" value="SHS2_Rpb7-N"/>
    <property type="match status" value="1"/>
</dbReference>
<dbReference type="PANTHER" id="PTHR12709">
    <property type="entry name" value="DNA-DIRECTED RNA POLYMERASE II, III"/>
    <property type="match status" value="1"/>
</dbReference>
<evidence type="ECO:0000256" key="1">
    <source>
        <dbReference type="ARBA" id="ARBA00004123"/>
    </source>
</evidence>
<dbReference type="FunCoup" id="Q0UVV8">
    <property type="interactions" value="695"/>
</dbReference>
<dbReference type="GO" id="GO:0005666">
    <property type="term" value="C:RNA polymerase III complex"/>
    <property type="evidence" value="ECO:0000318"/>
    <property type="project" value="GO_Central"/>
</dbReference>
<dbReference type="CDD" id="cd04330">
    <property type="entry name" value="RNAP_III_Rpc25_N"/>
    <property type="match status" value="1"/>
</dbReference>
<dbReference type="InterPro" id="IPR005576">
    <property type="entry name" value="Rpb7-like_N"/>
</dbReference>
<dbReference type="InParanoid" id="Q0UVV8"/>
<comment type="function">
    <text evidence="6">DNA-dependent RNA polymerase which catalyzes the transcription of DNA into RNA using the four ribonucleoside triphosphates as substrates.</text>
</comment>
<protein>
    <recommendedName>
        <fullName evidence="6">DNA-directed RNA polymerase subunit</fullName>
    </recommendedName>
</protein>
<accession>Q0UVV8</accession>
<dbReference type="InterPro" id="IPR045113">
    <property type="entry name" value="Rpb7-like"/>
</dbReference>
<sequence length="270" mass="30844">MFILVMFAHHIVRCMGVTGRGQDFFHMLLPELRFILSFLESYFVVKTWCLTKKIFYVLTFSQTTIQDLIQIKPQDFSKPSAQAIKDVVNEKYANKIVPGIGLCICMWDLLTATEGLIGHGTGLVNVNIEFRMTVFRPFRGEIIYGRIKSSSPDGIIIDLDFTSEVFVPYQNLFENSSFSQAEGVWVWNSDGTELFLDKGEPVLFRVEQEEWFDQRPTIVQKDEQGNVIEERGTAWRVIGSMNQAGLGPTLWWGEQEEGEDGDAEMDDAEE</sequence>
<dbReference type="InterPro" id="IPR036898">
    <property type="entry name" value="RNA_pol_Rpb7-like_N_sf"/>
</dbReference>
<dbReference type="SUPFAM" id="SSF88798">
    <property type="entry name" value="N-terminal, heterodimerisation domain of RBP7 (RpoE)"/>
    <property type="match status" value="1"/>
</dbReference>
<dbReference type="eggNOG" id="KOG3297">
    <property type="taxonomic scope" value="Eukaryota"/>
</dbReference>
<dbReference type="Pfam" id="PF08292">
    <property type="entry name" value="RNA_pol_Rbc25"/>
    <property type="match status" value="1"/>
</dbReference>
<keyword evidence="4 6" id="KW-0804">Transcription</keyword>
<gene>
    <name evidence="8" type="ORF">SNOG_04106</name>
</gene>
<dbReference type="Proteomes" id="UP000001055">
    <property type="component" value="Unassembled WGS sequence"/>
</dbReference>
<evidence type="ECO:0000313" key="8">
    <source>
        <dbReference type="EMBL" id="EAT87866.2"/>
    </source>
</evidence>
<comment type="subcellular location">
    <subcellularLocation>
        <location evidence="1 6">Nucleus</location>
    </subcellularLocation>
</comment>
<evidence type="ECO:0000256" key="4">
    <source>
        <dbReference type="ARBA" id="ARBA00023163"/>
    </source>
</evidence>
<evidence type="ECO:0000256" key="2">
    <source>
        <dbReference type="ARBA" id="ARBA00009307"/>
    </source>
</evidence>
<reference evidence="9" key="1">
    <citation type="journal article" date="2007" name="Plant Cell">
        <title>Dothideomycete-plant interactions illuminated by genome sequencing and EST analysis of the wheat pathogen Stagonospora nodorum.</title>
        <authorList>
            <person name="Hane J.K."/>
            <person name="Lowe R.G."/>
            <person name="Solomon P.S."/>
            <person name="Tan K.C."/>
            <person name="Schoch C.L."/>
            <person name="Spatafora J.W."/>
            <person name="Crous P.W."/>
            <person name="Kodira C."/>
            <person name="Birren B.W."/>
            <person name="Galagan J.E."/>
            <person name="Torriani S.F."/>
            <person name="McDonald B.A."/>
            <person name="Oliver R.P."/>
        </authorList>
    </citation>
    <scope>NUCLEOTIDE SEQUENCE [LARGE SCALE GENOMIC DNA]</scope>
    <source>
        <strain evidence="9">SN15 / ATCC MYA-4574 / FGSC 10173</strain>
    </source>
</reference>
<evidence type="ECO:0000256" key="5">
    <source>
        <dbReference type="ARBA" id="ARBA00023242"/>
    </source>
</evidence>
<name>Q0UVV8_PHANO</name>
<dbReference type="InterPro" id="IPR003029">
    <property type="entry name" value="S1_domain"/>
</dbReference>
<dbReference type="EMBL" id="CH445330">
    <property type="protein sequence ID" value="EAT87866.2"/>
    <property type="molecule type" value="Genomic_DNA"/>
</dbReference>
<dbReference type="GO" id="GO:0006384">
    <property type="term" value="P:transcription initiation at RNA polymerase III promoter"/>
    <property type="evidence" value="ECO:0000318"/>
    <property type="project" value="GO_Central"/>
</dbReference>
<dbReference type="InterPro" id="IPR012340">
    <property type="entry name" value="NA-bd_OB-fold"/>
</dbReference>
<dbReference type="STRING" id="321614.Q0UVV8"/>
<dbReference type="KEGG" id="pno:SNOG_04106"/>
<dbReference type="VEuPathDB" id="FungiDB:JI435_041060"/>
<dbReference type="PANTHER" id="PTHR12709:SF1">
    <property type="entry name" value="DNA-DIRECTED RNA POLYMERASE III SUBUNIT RPC8"/>
    <property type="match status" value="1"/>
</dbReference>
<dbReference type="Gene3D" id="3.30.1490.120">
    <property type="entry name" value="RNA polymerase Rpb7-like, N-terminal domain"/>
    <property type="match status" value="1"/>
</dbReference>
<dbReference type="HOGENOM" id="CLU_073901_1_0_1"/>
<dbReference type="PROSITE" id="PS50126">
    <property type="entry name" value="S1"/>
    <property type="match status" value="1"/>
</dbReference>
<dbReference type="AlphaFoldDB" id="Q0UVV8"/>
<evidence type="ECO:0000256" key="6">
    <source>
        <dbReference type="RuleBase" id="RU369086"/>
    </source>
</evidence>
<dbReference type="FunFam" id="2.40.50.140:FF:000221">
    <property type="entry name" value="DNA-directed RNA polymerase III subunit"/>
    <property type="match status" value="1"/>
</dbReference>
<keyword evidence="5 6" id="KW-0539">Nucleus</keyword>
<proteinExistence type="inferred from homology"/>
<dbReference type="GeneID" id="5971400"/>
<dbReference type="Gene3D" id="2.40.50.140">
    <property type="entry name" value="Nucleic acid-binding proteins"/>
    <property type="match status" value="1"/>
</dbReference>
<evidence type="ECO:0000256" key="3">
    <source>
        <dbReference type="ARBA" id="ARBA00022478"/>
    </source>
</evidence>
<evidence type="ECO:0000313" key="9">
    <source>
        <dbReference type="Proteomes" id="UP000001055"/>
    </source>
</evidence>
<organism evidence="8 9">
    <name type="scientific">Phaeosphaeria nodorum (strain SN15 / ATCC MYA-4574 / FGSC 10173)</name>
    <name type="common">Glume blotch fungus</name>
    <name type="synonym">Parastagonospora nodorum</name>
    <dbReference type="NCBI Taxonomy" id="321614"/>
    <lineage>
        <taxon>Eukaryota</taxon>
        <taxon>Fungi</taxon>
        <taxon>Dikarya</taxon>
        <taxon>Ascomycota</taxon>
        <taxon>Pezizomycotina</taxon>
        <taxon>Dothideomycetes</taxon>
        <taxon>Pleosporomycetidae</taxon>
        <taxon>Pleosporales</taxon>
        <taxon>Pleosporineae</taxon>
        <taxon>Phaeosphaeriaceae</taxon>
        <taxon>Parastagonospora</taxon>
    </lineage>
</organism>
<dbReference type="SUPFAM" id="SSF50249">
    <property type="entry name" value="Nucleic acid-binding proteins"/>
    <property type="match status" value="1"/>
</dbReference>
<dbReference type="InterPro" id="IPR013238">
    <property type="entry name" value="RNA_pol_III_Rbc25"/>
</dbReference>
<comment type="similarity">
    <text evidence="2">Belongs to the eukaryotic RPB7/RPC8 RNA polymerase subunit family.</text>
</comment>
<dbReference type="RefSeq" id="XP_001794532.1">
    <property type="nucleotide sequence ID" value="XM_001794480.1"/>
</dbReference>
<keyword evidence="3 6" id="KW-0240">DNA-directed RNA polymerase</keyword>
<dbReference type="GO" id="GO:0003676">
    <property type="term" value="F:nucleic acid binding"/>
    <property type="evidence" value="ECO:0007669"/>
    <property type="project" value="InterPro"/>
</dbReference>